<reference evidence="1 2" key="1">
    <citation type="journal article" date="2015" name="Genome Biol. Evol.">
        <title>Phylogenomic analyses indicate that early fungi evolved digesting cell walls of algal ancestors of land plants.</title>
        <authorList>
            <person name="Chang Y."/>
            <person name="Wang S."/>
            <person name="Sekimoto S."/>
            <person name="Aerts A.L."/>
            <person name="Choi C."/>
            <person name="Clum A."/>
            <person name="LaButti K.M."/>
            <person name="Lindquist E.A."/>
            <person name="Yee Ngan C."/>
            <person name="Ohm R.A."/>
            <person name="Salamov A.A."/>
            <person name="Grigoriev I.V."/>
            <person name="Spatafora J.W."/>
            <person name="Berbee M.L."/>
        </authorList>
    </citation>
    <scope>NUCLEOTIDE SEQUENCE [LARGE SCALE GENOMIC DNA]</scope>
    <source>
        <strain evidence="1 2">JEL478</strain>
    </source>
</reference>
<evidence type="ECO:0000313" key="1">
    <source>
        <dbReference type="EMBL" id="KXS16653.1"/>
    </source>
</evidence>
<evidence type="ECO:0000313" key="2">
    <source>
        <dbReference type="Proteomes" id="UP000070544"/>
    </source>
</evidence>
<name>A0A139AJJ4_GONPJ</name>
<dbReference type="EMBL" id="KQ965751">
    <property type="protein sequence ID" value="KXS16653.1"/>
    <property type="molecule type" value="Genomic_DNA"/>
</dbReference>
<protein>
    <submittedName>
        <fullName evidence="1">Uncharacterized protein</fullName>
    </submittedName>
</protein>
<dbReference type="InterPro" id="IPR015422">
    <property type="entry name" value="PyrdxlP-dep_Trfase_small"/>
</dbReference>
<organism evidence="1 2">
    <name type="scientific">Gonapodya prolifera (strain JEL478)</name>
    <name type="common">Monoblepharis prolifera</name>
    <dbReference type="NCBI Taxonomy" id="1344416"/>
    <lineage>
        <taxon>Eukaryota</taxon>
        <taxon>Fungi</taxon>
        <taxon>Fungi incertae sedis</taxon>
        <taxon>Chytridiomycota</taxon>
        <taxon>Chytridiomycota incertae sedis</taxon>
        <taxon>Monoblepharidomycetes</taxon>
        <taxon>Monoblepharidales</taxon>
        <taxon>Gonapodyaceae</taxon>
        <taxon>Gonapodya</taxon>
    </lineage>
</organism>
<proteinExistence type="predicted"/>
<keyword evidence="2" id="KW-1185">Reference proteome</keyword>
<sequence>MTAPDTTALGFVRFKRIQLTNEEFCNVVRRRTSVLVAPGSHLGAERYFRITHGIAPVMMVARWSESMPVEIVMSSWSARSFGSNRDLRRATRLVDARAQSHAWLMPRQKVWWDELVTMSAASSIHARRRKEQKGDCTTRQKIDQVREANGEGIMSTLLHKEVTLCSQKPSCLKETNRVSSMDVFVGQSIRMQPVGDDLCQSVTCMGDEFMTSFGAALRTTVMCGVWEGFESLEATIFFEFSERQIHVPTGVTFSKAQIREQKSDNVK</sequence>
<dbReference type="Proteomes" id="UP000070544">
    <property type="component" value="Unassembled WGS sequence"/>
</dbReference>
<dbReference type="Gene3D" id="3.90.1150.10">
    <property type="entry name" value="Aspartate Aminotransferase, domain 1"/>
    <property type="match status" value="1"/>
</dbReference>
<dbReference type="AlphaFoldDB" id="A0A139AJJ4"/>
<accession>A0A139AJJ4</accession>
<gene>
    <name evidence="1" type="ORF">M427DRAFT_43454</name>
</gene>